<gene>
    <name evidence="2" type="ORF">FM101_07145</name>
</gene>
<dbReference type="EMBL" id="FUHW01000026">
    <property type="protein sequence ID" value="SJM62110.1"/>
    <property type="molecule type" value="Genomic_DNA"/>
</dbReference>
<dbReference type="RefSeq" id="WP_086997523.1">
    <property type="nucleotide sequence ID" value="NZ_FUHW01000026.1"/>
</dbReference>
<protein>
    <recommendedName>
        <fullName evidence="4">Alkaline shock response membrane anchor protein AmaP</fullName>
    </recommendedName>
</protein>
<feature type="transmembrane region" description="Helical" evidence="1">
    <location>
        <begin position="67"/>
        <end position="88"/>
    </location>
</feature>
<organism evidence="2 3">
    <name type="scientific">Arthrobacter rhombi</name>
    <dbReference type="NCBI Taxonomy" id="71253"/>
    <lineage>
        <taxon>Bacteria</taxon>
        <taxon>Bacillati</taxon>
        <taxon>Actinomycetota</taxon>
        <taxon>Actinomycetes</taxon>
        <taxon>Micrococcales</taxon>
        <taxon>Micrococcaceae</taxon>
        <taxon>Arthrobacter</taxon>
    </lineage>
</organism>
<keyword evidence="3" id="KW-1185">Reference proteome</keyword>
<evidence type="ECO:0000313" key="2">
    <source>
        <dbReference type="EMBL" id="SJM62110.1"/>
    </source>
</evidence>
<evidence type="ECO:0000313" key="3">
    <source>
        <dbReference type="Proteomes" id="UP000195913"/>
    </source>
</evidence>
<dbReference type="Proteomes" id="UP000195913">
    <property type="component" value="Unassembled WGS sequence"/>
</dbReference>
<proteinExistence type="predicted"/>
<keyword evidence="1" id="KW-1133">Transmembrane helix</keyword>
<evidence type="ECO:0008006" key="4">
    <source>
        <dbReference type="Google" id="ProtNLM"/>
    </source>
</evidence>
<accession>A0A1R4G1I9</accession>
<sequence length="204" mass="21921">MNRTPRATNRIVLTFLGLLMTGVGIHGLLLAGIPAYAAGWRGLADEMRGGFMQLLDNTTLDGQRDSWLWIVVSVVMIALILLMIWWVAVQGQGKTGIFAREYREEGTRGVVELAAAVPEQAFKASLAGRSDLVSISVTSWASPRSSAGLRIKVQPRLGAAPYRIAEDLSALAVDLDGVLGASGPVVIHLATGARTRMSRAERVR</sequence>
<keyword evidence="1" id="KW-0472">Membrane</keyword>
<evidence type="ECO:0000256" key="1">
    <source>
        <dbReference type="SAM" id="Phobius"/>
    </source>
</evidence>
<name>A0A1R4G1I9_9MICC</name>
<keyword evidence="1" id="KW-0812">Transmembrane</keyword>
<reference evidence="2 3" key="1">
    <citation type="submission" date="2017-02" db="EMBL/GenBank/DDBJ databases">
        <authorList>
            <person name="Peterson S.W."/>
        </authorList>
    </citation>
    <scope>NUCLEOTIDE SEQUENCE [LARGE SCALE GENOMIC DNA]</scope>
    <source>
        <strain evidence="2 3">B Ar 00.02</strain>
    </source>
</reference>
<feature type="transmembrane region" description="Helical" evidence="1">
    <location>
        <begin position="12"/>
        <end position="37"/>
    </location>
</feature>
<dbReference type="AlphaFoldDB" id="A0A1R4G1I9"/>